<evidence type="ECO:0000256" key="1">
    <source>
        <dbReference type="SAM" id="MobiDB-lite"/>
    </source>
</evidence>
<evidence type="ECO:0000313" key="2">
    <source>
        <dbReference type="EMBL" id="ATZ50597.1"/>
    </source>
</evidence>
<proteinExistence type="predicted"/>
<accession>A0A384JJM7</accession>
<dbReference type="KEGG" id="bfu:BCIN_06g00940"/>
<gene>
    <name evidence="2" type="ORF">BCIN_06g00940</name>
</gene>
<dbReference type="RefSeq" id="XP_001560228.1">
    <property type="nucleotide sequence ID" value="XM_001560178.2"/>
</dbReference>
<organism evidence="2 3">
    <name type="scientific">Botryotinia fuckeliana (strain B05.10)</name>
    <name type="common">Noble rot fungus</name>
    <name type="synonym">Botrytis cinerea</name>
    <dbReference type="NCBI Taxonomy" id="332648"/>
    <lineage>
        <taxon>Eukaryota</taxon>
        <taxon>Fungi</taxon>
        <taxon>Dikarya</taxon>
        <taxon>Ascomycota</taxon>
        <taxon>Pezizomycotina</taxon>
        <taxon>Leotiomycetes</taxon>
        <taxon>Helotiales</taxon>
        <taxon>Sclerotiniaceae</taxon>
        <taxon>Botrytis</taxon>
    </lineage>
</organism>
<reference evidence="2 3" key="1">
    <citation type="journal article" date="2011" name="PLoS Genet.">
        <title>Genomic analysis of the necrotrophic fungal pathogens Sclerotinia sclerotiorum and Botrytis cinerea.</title>
        <authorList>
            <person name="Amselem J."/>
            <person name="Cuomo C.A."/>
            <person name="van Kan J.A."/>
            <person name="Viaud M."/>
            <person name="Benito E.P."/>
            <person name="Couloux A."/>
            <person name="Coutinho P.M."/>
            <person name="de Vries R.P."/>
            <person name="Dyer P.S."/>
            <person name="Fillinger S."/>
            <person name="Fournier E."/>
            <person name="Gout L."/>
            <person name="Hahn M."/>
            <person name="Kohn L."/>
            <person name="Lapalu N."/>
            <person name="Plummer K.M."/>
            <person name="Pradier J.M."/>
            <person name="Quevillon E."/>
            <person name="Sharon A."/>
            <person name="Simon A."/>
            <person name="ten Have A."/>
            <person name="Tudzynski B."/>
            <person name="Tudzynski P."/>
            <person name="Wincker P."/>
            <person name="Andrew M."/>
            <person name="Anthouard V."/>
            <person name="Beever R.E."/>
            <person name="Beffa R."/>
            <person name="Benoit I."/>
            <person name="Bouzid O."/>
            <person name="Brault B."/>
            <person name="Chen Z."/>
            <person name="Choquer M."/>
            <person name="Collemare J."/>
            <person name="Cotton P."/>
            <person name="Danchin E.G."/>
            <person name="Da Silva C."/>
            <person name="Gautier A."/>
            <person name="Giraud C."/>
            <person name="Giraud T."/>
            <person name="Gonzalez C."/>
            <person name="Grossetete S."/>
            <person name="Guldener U."/>
            <person name="Henrissat B."/>
            <person name="Howlett B.J."/>
            <person name="Kodira C."/>
            <person name="Kretschmer M."/>
            <person name="Lappartient A."/>
            <person name="Leroch M."/>
            <person name="Levis C."/>
            <person name="Mauceli E."/>
            <person name="Neuveglise C."/>
            <person name="Oeser B."/>
            <person name="Pearson M."/>
            <person name="Poulain J."/>
            <person name="Poussereau N."/>
            <person name="Quesneville H."/>
            <person name="Rascle C."/>
            <person name="Schumacher J."/>
            <person name="Segurens B."/>
            <person name="Sexton A."/>
            <person name="Silva E."/>
            <person name="Sirven C."/>
            <person name="Soanes D.M."/>
            <person name="Talbot N.J."/>
            <person name="Templeton M."/>
            <person name="Yandava C."/>
            <person name="Yarden O."/>
            <person name="Zeng Q."/>
            <person name="Rollins J.A."/>
            <person name="Lebrun M.H."/>
            <person name="Dickman M."/>
        </authorList>
    </citation>
    <scope>NUCLEOTIDE SEQUENCE [LARGE SCALE GENOMIC DNA]</scope>
    <source>
        <strain evidence="2 3">B05.10</strain>
    </source>
</reference>
<dbReference type="VEuPathDB" id="FungiDB:Bcin06g00940"/>
<feature type="region of interest" description="Disordered" evidence="1">
    <location>
        <begin position="1"/>
        <end position="32"/>
    </location>
</feature>
<reference evidence="2 3" key="3">
    <citation type="journal article" date="2017" name="Mol. Plant Pathol.">
        <title>A gapless genome sequence of the fungus Botrytis cinerea.</title>
        <authorList>
            <person name="Van Kan J.A."/>
            <person name="Stassen J.H."/>
            <person name="Mosbach A."/>
            <person name="Van Der Lee T.A."/>
            <person name="Faino L."/>
            <person name="Farmer A.D."/>
            <person name="Papasotiriou D.G."/>
            <person name="Zhou S."/>
            <person name="Seidl M.F."/>
            <person name="Cottam E."/>
            <person name="Edel D."/>
            <person name="Hahn M."/>
            <person name="Schwartz D.C."/>
            <person name="Dietrich R.A."/>
            <person name="Widdison S."/>
            <person name="Scalliet G."/>
        </authorList>
    </citation>
    <scope>NUCLEOTIDE SEQUENCE [LARGE SCALE GENOMIC DNA]</scope>
    <source>
        <strain evidence="2 3">B05.10</strain>
    </source>
</reference>
<dbReference type="OrthoDB" id="3532208at2759"/>
<dbReference type="GeneID" id="5440790"/>
<feature type="compositionally biased region" description="Basic and acidic residues" evidence="1">
    <location>
        <begin position="15"/>
        <end position="32"/>
    </location>
</feature>
<evidence type="ECO:0000313" key="3">
    <source>
        <dbReference type="Proteomes" id="UP000001798"/>
    </source>
</evidence>
<protein>
    <submittedName>
        <fullName evidence="2">Uncharacterized protein</fullName>
    </submittedName>
</protein>
<dbReference type="EMBL" id="CP009810">
    <property type="protein sequence ID" value="ATZ50597.1"/>
    <property type="molecule type" value="Genomic_DNA"/>
</dbReference>
<keyword evidence="3" id="KW-1185">Reference proteome</keyword>
<sequence>MTASYNPTIEATDATDARNTEPHDPHTNHDETPLFENVNTIQIPDPAIFNHNPLYPSIPPCSLFPPYAMWEQEMKTKLEVYSRASFSIRMAYVLSRLGDTPKSHLESRMREGASDRFTCTDEMFEVLEGVYGDRKGRGNKEVRNMGSGN</sequence>
<dbReference type="Proteomes" id="UP000001798">
    <property type="component" value="Chromosome 6"/>
</dbReference>
<reference evidence="2 3" key="2">
    <citation type="journal article" date="2012" name="Eukaryot. Cell">
        <title>Genome update of Botrytis cinerea strains B05.10 and T4.</title>
        <authorList>
            <person name="Staats M."/>
            <person name="van Kan J.A."/>
        </authorList>
    </citation>
    <scope>NUCLEOTIDE SEQUENCE [LARGE SCALE GENOMIC DNA]</scope>
    <source>
        <strain evidence="2 3">B05.10</strain>
    </source>
</reference>
<dbReference type="AlphaFoldDB" id="A0A384JJM7"/>
<name>A0A384JJM7_BOTFB</name>